<evidence type="ECO:0000313" key="2">
    <source>
        <dbReference type="EMBL" id="KAL3856570.1"/>
    </source>
</evidence>
<dbReference type="PANTHER" id="PTHR46791">
    <property type="entry name" value="EXPRESSED PROTEIN"/>
    <property type="match status" value="1"/>
</dbReference>
<sequence length="201" mass="23678">MGVENSEVAQYMLSHPRRGLNRIERLWRDVYNAVLSLFYELFVSLEVNDILDPDSEKHIFCLHYVYKNVINDRLFQFMNSWNNHKLRTENNKTPGQLFILGLQRLFNEDKVIANEYFEELDQVRSLSHIKQCNVAYFRMDPDAPLPEPGDEDYIDVPSIQLLNEEQLHSFSVKMRGINVANIFDIEPYLHALESVNEVLEI</sequence>
<reference evidence="2 3" key="1">
    <citation type="submission" date="2024-11" db="EMBL/GenBank/DDBJ databases">
        <title>Chromosome-level genome assembly of the freshwater bivalve Anodonta woodiana.</title>
        <authorList>
            <person name="Chen X."/>
        </authorList>
    </citation>
    <scope>NUCLEOTIDE SEQUENCE [LARGE SCALE GENOMIC DNA]</scope>
    <source>
        <strain evidence="2">MN2024</strain>
        <tissue evidence="2">Gills</tissue>
    </source>
</reference>
<dbReference type="Pfam" id="PF24764">
    <property type="entry name" value="rva_4"/>
    <property type="match status" value="1"/>
</dbReference>
<keyword evidence="3" id="KW-1185">Reference proteome</keyword>
<comment type="caution">
    <text evidence="2">The sequence shown here is derived from an EMBL/GenBank/DDBJ whole genome shotgun (WGS) entry which is preliminary data.</text>
</comment>
<dbReference type="PANTHER" id="PTHR46791:SF5">
    <property type="entry name" value="CLR5 DOMAIN-CONTAINING PROTEIN-RELATED"/>
    <property type="match status" value="1"/>
</dbReference>
<dbReference type="Proteomes" id="UP001634394">
    <property type="component" value="Unassembled WGS sequence"/>
</dbReference>
<accession>A0ABD3V7P4</accession>
<dbReference type="EMBL" id="JBJQND010000013">
    <property type="protein sequence ID" value="KAL3856570.1"/>
    <property type="molecule type" value="Genomic_DNA"/>
</dbReference>
<evidence type="ECO:0000313" key="3">
    <source>
        <dbReference type="Proteomes" id="UP001634394"/>
    </source>
</evidence>
<feature type="domain" description="Integrase core" evidence="1">
    <location>
        <begin position="21"/>
        <end position="104"/>
    </location>
</feature>
<dbReference type="AlphaFoldDB" id="A0ABD3V7P4"/>
<evidence type="ECO:0000259" key="1">
    <source>
        <dbReference type="Pfam" id="PF24764"/>
    </source>
</evidence>
<organism evidence="2 3">
    <name type="scientific">Sinanodonta woodiana</name>
    <name type="common">Chinese pond mussel</name>
    <name type="synonym">Anodonta woodiana</name>
    <dbReference type="NCBI Taxonomy" id="1069815"/>
    <lineage>
        <taxon>Eukaryota</taxon>
        <taxon>Metazoa</taxon>
        <taxon>Spiralia</taxon>
        <taxon>Lophotrochozoa</taxon>
        <taxon>Mollusca</taxon>
        <taxon>Bivalvia</taxon>
        <taxon>Autobranchia</taxon>
        <taxon>Heteroconchia</taxon>
        <taxon>Palaeoheterodonta</taxon>
        <taxon>Unionida</taxon>
        <taxon>Unionoidea</taxon>
        <taxon>Unionidae</taxon>
        <taxon>Unioninae</taxon>
        <taxon>Sinanodonta</taxon>
    </lineage>
</organism>
<name>A0ABD3V7P4_SINWO</name>
<proteinExistence type="predicted"/>
<dbReference type="InterPro" id="IPR058913">
    <property type="entry name" value="Integrase_dom_put"/>
</dbReference>
<gene>
    <name evidence="2" type="ORF">ACJMK2_011305</name>
</gene>
<protein>
    <recommendedName>
        <fullName evidence="1">Integrase core domain-containing protein</fullName>
    </recommendedName>
</protein>